<keyword evidence="2" id="KW-0186">Copper</keyword>
<dbReference type="SUPFAM" id="SSF49503">
    <property type="entry name" value="Cupredoxins"/>
    <property type="match status" value="1"/>
</dbReference>
<feature type="domain" description="Phytocyanin" evidence="6">
    <location>
        <begin position="28"/>
        <end position="133"/>
    </location>
</feature>
<proteinExistence type="predicted"/>
<accession>A0A426XUX5</accession>
<sequence length="133" mass="13883">MAQGRGSVVALGLALLCLLLHSEVAEAATYVVGGNSGWTFNVAGWPRGKSFRAGDVLCNTYRSMCGAVFNYNPSVHNVVAVRAAGYNSCSAPRGSRVSTSGKDRITLARGTNYFICSFAGHCQSGMKIAVTAA</sequence>
<name>A0A426XUX5_ENSVE</name>
<dbReference type="FunFam" id="2.60.40.420:FF:000013">
    <property type="entry name" value="basic blue protein-like"/>
    <property type="match status" value="1"/>
</dbReference>
<dbReference type="PROSITE" id="PS51485">
    <property type="entry name" value="PHYTOCYANIN"/>
    <property type="match status" value="1"/>
</dbReference>
<evidence type="ECO:0000313" key="8">
    <source>
        <dbReference type="Proteomes" id="UP000287651"/>
    </source>
</evidence>
<dbReference type="InterPro" id="IPR008972">
    <property type="entry name" value="Cupredoxin"/>
</dbReference>
<feature type="chain" id="PRO_5019547108" description="Plantacyanin" evidence="5">
    <location>
        <begin position="28"/>
        <end position="133"/>
    </location>
</feature>
<dbReference type="PANTHER" id="PTHR33021:SF9">
    <property type="entry name" value="PUTATIVE, EXPRESSED-RELATED"/>
    <property type="match status" value="1"/>
</dbReference>
<dbReference type="InterPro" id="IPR041844">
    <property type="entry name" value="Plantacyanin"/>
</dbReference>
<keyword evidence="1" id="KW-0479">Metal-binding</keyword>
<dbReference type="GO" id="GO:0005886">
    <property type="term" value="C:plasma membrane"/>
    <property type="evidence" value="ECO:0007669"/>
    <property type="project" value="TreeGrafter"/>
</dbReference>
<evidence type="ECO:0000256" key="2">
    <source>
        <dbReference type="ARBA" id="ARBA00023008"/>
    </source>
</evidence>
<dbReference type="Proteomes" id="UP000287651">
    <property type="component" value="Unassembled WGS sequence"/>
</dbReference>
<evidence type="ECO:0000256" key="1">
    <source>
        <dbReference type="ARBA" id="ARBA00022723"/>
    </source>
</evidence>
<dbReference type="CDD" id="cd11013">
    <property type="entry name" value="Plantacyanin"/>
    <property type="match status" value="1"/>
</dbReference>
<dbReference type="AlphaFoldDB" id="A0A426XUX5"/>
<dbReference type="InterPro" id="IPR039391">
    <property type="entry name" value="Phytocyanin-like"/>
</dbReference>
<dbReference type="Pfam" id="PF02298">
    <property type="entry name" value="Cu_bind_like"/>
    <property type="match status" value="1"/>
</dbReference>
<dbReference type="GO" id="GO:0046872">
    <property type="term" value="F:metal ion binding"/>
    <property type="evidence" value="ECO:0007669"/>
    <property type="project" value="UniProtKB-KW"/>
</dbReference>
<keyword evidence="5" id="KW-0732">Signal</keyword>
<evidence type="ECO:0000256" key="4">
    <source>
        <dbReference type="ARBA" id="ARBA00082491"/>
    </source>
</evidence>
<dbReference type="PANTHER" id="PTHR33021">
    <property type="entry name" value="BLUE COPPER PROTEIN"/>
    <property type="match status" value="1"/>
</dbReference>
<evidence type="ECO:0000256" key="3">
    <source>
        <dbReference type="ARBA" id="ARBA00023157"/>
    </source>
</evidence>
<keyword evidence="3" id="KW-1015">Disulfide bond</keyword>
<gene>
    <name evidence="7" type="ORF">B296_00003016</name>
</gene>
<feature type="signal peptide" evidence="5">
    <location>
        <begin position="1"/>
        <end position="27"/>
    </location>
</feature>
<dbReference type="InterPro" id="IPR003245">
    <property type="entry name" value="Phytocyanin_dom"/>
</dbReference>
<protein>
    <recommendedName>
        <fullName evidence="4">Plantacyanin</fullName>
    </recommendedName>
</protein>
<evidence type="ECO:0000313" key="7">
    <source>
        <dbReference type="EMBL" id="RRT43289.1"/>
    </source>
</evidence>
<evidence type="ECO:0000259" key="6">
    <source>
        <dbReference type="PROSITE" id="PS51485"/>
    </source>
</evidence>
<comment type="caution">
    <text evidence="7">The sequence shown here is derived from an EMBL/GenBank/DDBJ whole genome shotgun (WGS) entry which is preliminary data.</text>
</comment>
<reference evidence="7 8" key="1">
    <citation type="journal article" date="2014" name="Agronomy (Basel)">
        <title>A Draft Genome Sequence for Ensete ventricosum, the Drought-Tolerant Tree Against Hunger.</title>
        <authorList>
            <person name="Harrison J."/>
            <person name="Moore K.A."/>
            <person name="Paszkiewicz K."/>
            <person name="Jones T."/>
            <person name="Grant M."/>
            <person name="Ambacheew D."/>
            <person name="Muzemil S."/>
            <person name="Studholme D.J."/>
        </authorList>
    </citation>
    <scope>NUCLEOTIDE SEQUENCE [LARGE SCALE GENOMIC DNA]</scope>
</reference>
<dbReference type="EMBL" id="AMZH03017260">
    <property type="protein sequence ID" value="RRT43289.1"/>
    <property type="molecule type" value="Genomic_DNA"/>
</dbReference>
<organism evidence="7 8">
    <name type="scientific">Ensete ventricosum</name>
    <name type="common">Abyssinian banana</name>
    <name type="synonym">Musa ensete</name>
    <dbReference type="NCBI Taxonomy" id="4639"/>
    <lineage>
        <taxon>Eukaryota</taxon>
        <taxon>Viridiplantae</taxon>
        <taxon>Streptophyta</taxon>
        <taxon>Embryophyta</taxon>
        <taxon>Tracheophyta</taxon>
        <taxon>Spermatophyta</taxon>
        <taxon>Magnoliopsida</taxon>
        <taxon>Liliopsida</taxon>
        <taxon>Zingiberales</taxon>
        <taxon>Musaceae</taxon>
        <taxon>Ensete</taxon>
    </lineage>
</organism>
<dbReference type="GO" id="GO:0009055">
    <property type="term" value="F:electron transfer activity"/>
    <property type="evidence" value="ECO:0007669"/>
    <property type="project" value="InterPro"/>
</dbReference>
<dbReference type="Gene3D" id="2.60.40.420">
    <property type="entry name" value="Cupredoxins - blue copper proteins"/>
    <property type="match status" value="1"/>
</dbReference>
<evidence type="ECO:0000256" key="5">
    <source>
        <dbReference type="SAM" id="SignalP"/>
    </source>
</evidence>